<sequence>MGDEPDGDGSSATKRVSLSLPESTFEELLESGPVDDDLQDAIKRAIWNQIERDNADEYTVVKNRE</sequence>
<dbReference type="eggNOG" id="arCOG11858">
    <property type="taxonomic scope" value="Archaea"/>
</dbReference>
<dbReference type="EMBL" id="AOMA01000019">
    <property type="protein sequence ID" value="EMA45246.1"/>
    <property type="molecule type" value="Genomic_DNA"/>
</dbReference>
<proteinExistence type="predicted"/>
<evidence type="ECO:0000313" key="2">
    <source>
        <dbReference type="Proteomes" id="UP000011607"/>
    </source>
</evidence>
<dbReference type="RefSeq" id="WP_006671477.1">
    <property type="nucleotide sequence ID" value="NZ_AOMA01000019.1"/>
</dbReference>
<organism evidence="1 2">
    <name type="scientific">Halobiforma nitratireducens JCM 10879</name>
    <dbReference type="NCBI Taxonomy" id="1227454"/>
    <lineage>
        <taxon>Archaea</taxon>
        <taxon>Methanobacteriati</taxon>
        <taxon>Methanobacteriota</taxon>
        <taxon>Stenosarchaea group</taxon>
        <taxon>Halobacteria</taxon>
        <taxon>Halobacteriales</taxon>
        <taxon>Natrialbaceae</taxon>
        <taxon>Halobiforma</taxon>
    </lineage>
</organism>
<name>M0MHR7_9EURY</name>
<dbReference type="Proteomes" id="UP000011607">
    <property type="component" value="Unassembled WGS sequence"/>
</dbReference>
<dbReference type="OrthoDB" id="193139at2157"/>
<reference evidence="1 2" key="1">
    <citation type="journal article" date="2014" name="PLoS Genet.">
        <title>Phylogenetically driven sequencing of extremely halophilic archaea reveals strategies for static and dynamic osmo-response.</title>
        <authorList>
            <person name="Becker E.A."/>
            <person name="Seitzer P.M."/>
            <person name="Tritt A."/>
            <person name="Larsen D."/>
            <person name="Krusor M."/>
            <person name="Yao A.I."/>
            <person name="Wu D."/>
            <person name="Madern D."/>
            <person name="Eisen J.A."/>
            <person name="Darling A.E."/>
            <person name="Facciotti M.T."/>
        </authorList>
    </citation>
    <scope>NUCLEOTIDE SEQUENCE [LARGE SCALE GENOMIC DNA]</scope>
    <source>
        <strain evidence="1 2">JCM 10879</strain>
    </source>
</reference>
<gene>
    <name evidence="1" type="ORF">C446_02532</name>
</gene>
<keyword evidence="2" id="KW-1185">Reference proteome</keyword>
<protein>
    <submittedName>
        <fullName evidence="1">Uncharacterized protein</fullName>
    </submittedName>
</protein>
<accession>M0MHR7</accession>
<comment type="caution">
    <text evidence="1">The sequence shown here is derived from an EMBL/GenBank/DDBJ whole genome shotgun (WGS) entry which is preliminary data.</text>
</comment>
<evidence type="ECO:0000313" key="1">
    <source>
        <dbReference type="EMBL" id="EMA45246.1"/>
    </source>
</evidence>
<dbReference type="AlphaFoldDB" id="M0MHR7"/>